<gene>
    <name evidence="3" type="ORF">EZV62_024206</name>
</gene>
<keyword evidence="4" id="KW-1185">Reference proteome</keyword>
<evidence type="ECO:0000259" key="2">
    <source>
        <dbReference type="Pfam" id="PF17921"/>
    </source>
</evidence>
<dbReference type="OrthoDB" id="275715at2759"/>
<dbReference type="CDD" id="cd20264">
    <property type="entry name" value="Complex1_LYR_LYRM4"/>
    <property type="match status" value="1"/>
</dbReference>
<dbReference type="AlphaFoldDB" id="A0A5C7H5G6"/>
<dbReference type="Proteomes" id="UP000323000">
    <property type="component" value="Chromosome 11"/>
</dbReference>
<reference evidence="4" key="1">
    <citation type="journal article" date="2019" name="Gigascience">
        <title>De novo genome assembly of the endangered Acer yangbiense, a plant species with extremely small populations endemic to Yunnan Province, China.</title>
        <authorList>
            <person name="Yang J."/>
            <person name="Wariss H.M."/>
            <person name="Tao L."/>
            <person name="Zhang R."/>
            <person name="Yun Q."/>
            <person name="Hollingsworth P."/>
            <person name="Dao Z."/>
            <person name="Luo G."/>
            <person name="Guo H."/>
            <person name="Ma Y."/>
            <person name="Sun W."/>
        </authorList>
    </citation>
    <scope>NUCLEOTIDE SEQUENCE [LARGE SCALE GENOMIC DNA]</scope>
    <source>
        <strain evidence="4">cv. Malutang</strain>
    </source>
</reference>
<evidence type="ECO:0000313" key="3">
    <source>
        <dbReference type="EMBL" id="TXG51682.1"/>
    </source>
</evidence>
<dbReference type="PANTHER" id="PTHR47158:SF1">
    <property type="entry name" value="OS08G0239000 PROTEIN"/>
    <property type="match status" value="1"/>
</dbReference>
<evidence type="ECO:0000259" key="1">
    <source>
        <dbReference type="Pfam" id="PF05347"/>
    </source>
</evidence>
<dbReference type="Gene3D" id="1.10.340.70">
    <property type="match status" value="1"/>
</dbReference>
<dbReference type="Pfam" id="PF17921">
    <property type="entry name" value="Integrase_H2C2"/>
    <property type="match status" value="1"/>
</dbReference>
<feature type="domain" description="Complex 1 LYR protein" evidence="1">
    <location>
        <begin position="188"/>
        <end position="239"/>
    </location>
</feature>
<dbReference type="InterPro" id="IPR045297">
    <property type="entry name" value="Complex1_LYR_LYRM4"/>
</dbReference>
<dbReference type="PANTHER" id="PTHR47158">
    <property type="entry name" value="OS08G0239000 PROTEIN"/>
    <property type="match status" value="1"/>
</dbReference>
<dbReference type="InterPro" id="IPR041588">
    <property type="entry name" value="Integrase_H2C2"/>
</dbReference>
<sequence length="269" mass="30941">MSLTSTQPAWILEVENSYHQNPLATTLIPNLLINPTDNQEFSLQGGILRRNGLIYVGISSTLRERLVEEAHSSTTGGHSGIKGTLKRLQLYFYWVTMRKDVIAKNSSEVRDFTNDKSRLQSVLKEALLQAQAQMKFYASRRRSKRVFEVGKWVYLRLQPYRQSTMALLRNLKLAPRNGVKNRDIRPPYRSLLRTAHELCDYNIREYTKRHTTDGFRQNQKLSDPDSIWSAYAEGKNQLALAKRQSVVYSLYAPKVKSVMELDDAAITTN</sequence>
<accession>A0A5C7H5G6</accession>
<feature type="domain" description="Integrase zinc-binding" evidence="2">
    <location>
        <begin position="59"/>
        <end position="102"/>
    </location>
</feature>
<dbReference type="EMBL" id="VAHF01000011">
    <property type="protein sequence ID" value="TXG51682.1"/>
    <property type="molecule type" value="Genomic_DNA"/>
</dbReference>
<dbReference type="GO" id="GO:0016226">
    <property type="term" value="P:iron-sulfur cluster assembly"/>
    <property type="evidence" value="ECO:0007669"/>
    <property type="project" value="InterPro"/>
</dbReference>
<evidence type="ECO:0000313" key="4">
    <source>
        <dbReference type="Proteomes" id="UP000323000"/>
    </source>
</evidence>
<organism evidence="3 4">
    <name type="scientific">Acer yangbiense</name>
    <dbReference type="NCBI Taxonomy" id="1000413"/>
    <lineage>
        <taxon>Eukaryota</taxon>
        <taxon>Viridiplantae</taxon>
        <taxon>Streptophyta</taxon>
        <taxon>Embryophyta</taxon>
        <taxon>Tracheophyta</taxon>
        <taxon>Spermatophyta</taxon>
        <taxon>Magnoliopsida</taxon>
        <taxon>eudicotyledons</taxon>
        <taxon>Gunneridae</taxon>
        <taxon>Pentapetalae</taxon>
        <taxon>rosids</taxon>
        <taxon>malvids</taxon>
        <taxon>Sapindales</taxon>
        <taxon>Sapindaceae</taxon>
        <taxon>Hippocastanoideae</taxon>
        <taxon>Acereae</taxon>
        <taxon>Acer</taxon>
    </lineage>
</organism>
<name>A0A5C7H5G6_9ROSI</name>
<proteinExistence type="predicted"/>
<protein>
    <submittedName>
        <fullName evidence="3">Uncharacterized protein</fullName>
    </submittedName>
</protein>
<dbReference type="Pfam" id="PF05347">
    <property type="entry name" value="Complex1_LYR"/>
    <property type="match status" value="1"/>
</dbReference>
<comment type="caution">
    <text evidence="3">The sequence shown here is derived from an EMBL/GenBank/DDBJ whole genome shotgun (WGS) entry which is preliminary data.</text>
</comment>
<dbReference type="InterPro" id="IPR008011">
    <property type="entry name" value="Complex1_LYR_dom"/>
</dbReference>